<feature type="chain" id="PRO_5035773576" evidence="3">
    <location>
        <begin position="24"/>
        <end position="263"/>
    </location>
</feature>
<evidence type="ECO:0000256" key="3">
    <source>
        <dbReference type="SAM" id="SignalP"/>
    </source>
</evidence>
<dbReference type="Proteomes" id="UP000693981">
    <property type="component" value="Unassembled WGS sequence"/>
</dbReference>
<evidence type="ECO:0000256" key="2">
    <source>
        <dbReference type="SAM" id="Phobius"/>
    </source>
</evidence>
<reference evidence="4" key="1">
    <citation type="submission" date="2021-02" db="EMBL/GenBank/DDBJ databases">
        <authorList>
            <person name="Palmer J.M."/>
        </authorList>
    </citation>
    <scope>NUCLEOTIDE SEQUENCE</scope>
    <source>
        <strain evidence="4">SCRP23</strain>
    </source>
</reference>
<accession>A0A8T1WZB0</accession>
<keyword evidence="2" id="KW-1133">Transmembrane helix</keyword>
<dbReference type="EMBL" id="JAGDFL010000071">
    <property type="protein sequence ID" value="KAG7398786.1"/>
    <property type="molecule type" value="Genomic_DNA"/>
</dbReference>
<feature type="compositionally biased region" description="Basic and acidic residues" evidence="1">
    <location>
        <begin position="220"/>
        <end position="233"/>
    </location>
</feature>
<keyword evidence="5" id="KW-1185">Reference proteome</keyword>
<keyword evidence="2" id="KW-0812">Transmembrane</keyword>
<name>A0A8T1WZB0_9STRA</name>
<gene>
    <name evidence="4" type="ORF">PHYBOEH_010418</name>
</gene>
<protein>
    <submittedName>
        <fullName evidence="4">Uncharacterized protein</fullName>
    </submittedName>
</protein>
<comment type="caution">
    <text evidence="4">The sequence shown here is derived from an EMBL/GenBank/DDBJ whole genome shotgun (WGS) entry which is preliminary data.</text>
</comment>
<feature type="transmembrane region" description="Helical" evidence="2">
    <location>
        <begin position="173"/>
        <end position="201"/>
    </location>
</feature>
<feature type="region of interest" description="Disordered" evidence="1">
    <location>
        <begin position="220"/>
        <end position="263"/>
    </location>
</feature>
<sequence length="263" mass="29047">MQFPWAARVVAVALCLLLQPTDALRSCTKHGQVRVPCEDDLLLGRSDKFLLTLFGHSCYTMNIASPEPLEVLFYDSRDLQTGRQEDGNAGQRRLGSMAEQANESDALSVLGDSTMCQNVLSCYQLQPGLSKATVYNLVISRWTNSSTETTDDEEDTPIPVSVELEHCDPVSPWHYVGLVFVGSVGFTSTFLLLCVIGEFVLGLRTISKLQNARKPDRFVEMPHVDPLKNKNSEDPEEPTAPLMTTVLTPRSDVVDESETPEPA</sequence>
<proteinExistence type="predicted"/>
<keyword evidence="3" id="KW-0732">Signal</keyword>
<feature type="signal peptide" evidence="3">
    <location>
        <begin position="1"/>
        <end position="23"/>
    </location>
</feature>
<organism evidence="4 5">
    <name type="scientific">Phytophthora boehmeriae</name>
    <dbReference type="NCBI Taxonomy" id="109152"/>
    <lineage>
        <taxon>Eukaryota</taxon>
        <taxon>Sar</taxon>
        <taxon>Stramenopiles</taxon>
        <taxon>Oomycota</taxon>
        <taxon>Peronosporomycetes</taxon>
        <taxon>Peronosporales</taxon>
        <taxon>Peronosporaceae</taxon>
        <taxon>Phytophthora</taxon>
    </lineage>
</organism>
<keyword evidence="2" id="KW-0472">Membrane</keyword>
<dbReference type="AlphaFoldDB" id="A0A8T1WZB0"/>
<feature type="compositionally biased region" description="Acidic residues" evidence="1">
    <location>
        <begin position="254"/>
        <end position="263"/>
    </location>
</feature>
<evidence type="ECO:0000313" key="5">
    <source>
        <dbReference type="Proteomes" id="UP000693981"/>
    </source>
</evidence>
<evidence type="ECO:0000313" key="4">
    <source>
        <dbReference type="EMBL" id="KAG7398786.1"/>
    </source>
</evidence>
<dbReference type="OrthoDB" id="97968at2759"/>
<evidence type="ECO:0000256" key="1">
    <source>
        <dbReference type="SAM" id="MobiDB-lite"/>
    </source>
</evidence>